<dbReference type="PANTHER" id="PTHR30600:SF14">
    <property type="entry name" value="CYTOCHROME C PEROXIDASE"/>
    <property type="match status" value="1"/>
</dbReference>
<dbReference type="GO" id="GO:0009055">
    <property type="term" value="F:electron transfer activity"/>
    <property type="evidence" value="ECO:0007669"/>
    <property type="project" value="InterPro"/>
</dbReference>
<evidence type="ECO:0000256" key="3">
    <source>
        <dbReference type="ARBA" id="ARBA00022723"/>
    </source>
</evidence>
<keyword evidence="5" id="KW-0574">Periplasm</keyword>
<keyword evidence="4" id="KW-0732">Signal</keyword>
<keyword evidence="6" id="KW-0560">Oxidoreductase</keyword>
<dbReference type="EMBL" id="FOMX01000017">
    <property type="protein sequence ID" value="SFE65648.1"/>
    <property type="molecule type" value="Genomic_DNA"/>
</dbReference>
<feature type="binding site" description="covalent" evidence="8">
    <location>
        <position position="224"/>
    </location>
    <ligand>
        <name>heme c</name>
        <dbReference type="ChEBI" id="CHEBI:61717"/>
        <label>2</label>
    </ligand>
</feature>
<dbReference type="Gene3D" id="1.10.760.10">
    <property type="entry name" value="Cytochrome c-like domain"/>
    <property type="match status" value="2"/>
</dbReference>
<keyword evidence="3 9" id="KW-0479">Metal-binding</keyword>
<comment type="subcellular location">
    <subcellularLocation>
        <location evidence="1">Periplasm</location>
    </subcellularLocation>
</comment>
<dbReference type="PIRSF" id="PIRSF000294">
    <property type="entry name" value="Cytochrome-c_peroxidase"/>
    <property type="match status" value="1"/>
</dbReference>
<dbReference type="Proteomes" id="UP000199400">
    <property type="component" value="Unassembled WGS sequence"/>
</dbReference>
<dbReference type="GO" id="GO:0004130">
    <property type="term" value="F:cytochrome-c peroxidase activity"/>
    <property type="evidence" value="ECO:0007669"/>
    <property type="project" value="TreeGrafter"/>
</dbReference>
<sequence>MRRVAVCFAMLLGACPEDQPPAEAPWEWRLPPGFPEPFVPEDHPMTAAKVELGRHIFYDERLSYNETMACATCHEQARAFTDGKATPIGSTGHVLPRNGMSLTNVAFQSVYTWANPKLSTLEEQALVPMFADFPLELGVQQDTDAILRRFADDPEYQELFAAAYPDDDDPFTVERIVQALASFQRTLISGDSAYDRFIYGGDTTAMSESAQRGMALFFSETGECYHCHAGANFSTSFRSAGTEPGPPDFQNNGLYNLDESGAYPPGNGGLYEFTGDPRDQGKFRVPTLRNVAVTAPYMHDGSIATLAEVIDHYAAGGRLISEGPLAGDGRQNPNKSPLVRQVELSPQDRADLVAFLESLTDETFLTDPRFGPP</sequence>
<evidence type="ECO:0000256" key="8">
    <source>
        <dbReference type="PIRSR" id="PIRSR000294-1"/>
    </source>
</evidence>
<comment type="cofactor">
    <cofactor evidence="8">
        <name>heme</name>
        <dbReference type="ChEBI" id="CHEBI:30413"/>
    </cofactor>
    <text evidence="8">Binds 2 heme groups.</text>
</comment>
<dbReference type="SUPFAM" id="SSF46626">
    <property type="entry name" value="Cytochrome c"/>
    <property type="match status" value="2"/>
</dbReference>
<dbReference type="InterPro" id="IPR009056">
    <property type="entry name" value="Cyt_c-like_dom"/>
</dbReference>
<gene>
    <name evidence="11" type="ORF">SAMN02745121_05034</name>
</gene>
<dbReference type="Pfam" id="PF03150">
    <property type="entry name" value="CCP_MauG"/>
    <property type="match status" value="1"/>
</dbReference>
<evidence type="ECO:0000313" key="12">
    <source>
        <dbReference type="Proteomes" id="UP000199400"/>
    </source>
</evidence>
<dbReference type="NCBIfam" id="TIGR04039">
    <property type="entry name" value="MXAN_0977_Heme2"/>
    <property type="match status" value="1"/>
</dbReference>
<evidence type="ECO:0000256" key="9">
    <source>
        <dbReference type="PIRSR" id="PIRSR000294-2"/>
    </source>
</evidence>
<feature type="binding site" description="covalent" evidence="8">
    <location>
        <position position="70"/>
    </location>
    <ligand>
        <name>heme c</name>
        <dbReference type="ChEBI" id="CHEBI:61717"/>
        <label>1</label>
    </ligand>
</feature>
<feature type="binding site" description="covalent" evidence="8">
    <location>
        <position position="73"/>
    </location>
    <ligand>
        <name>heme c</name>
        <dbReference type="ChEBI" id="CHEBI:61717"/>
        <label>1</label>
    </ligand>
</feature>
<feature type="binding site" description="axial binding residue" evidence="9">
    <location>
        <position position="74"/>
    </location>
    <ligand>
        <name>heme c</name>
        <dbReference type="ChEBI" id="CHEBI:61717"/>
        <label>1</label>
    </ligand>
    <ligandPart>
        <name>Fe</name>
        <dbReference type="ChEBI" id="CHEBI:18248"/>
    </ligandPart>
</feature>
<dbReference type="PANTHER" id="PTHR30600">
    <property type="entry name" value="CYTOCHROME C PEROXIDASE-RELATED"/>
    <property type="match status" value="1"/>
</dbReference>
<dbReference type="InterPro" id="IPR036909">
    <property type="entry name" value="Cyt_c-like_dom_sf"/>
</dbReference>
<evidence type="ECO:0000256" key="4">
    <source>
        <dbReference type="ARBA" id="ARBA00022729"/>
    </source>
</evidence>
<evidence type="ECO:0000256" key="2">
    <source>
        <dbReference type="ARBA" id="ARBA00022617"/>
    </source>
</evidence>
<dbReference type="InterPro" id="IPR026259">
    <property type="entry name" value="MauG/Cytc_peroxidase"/>
</dbReference>
<evidence type="ECO:0000259" key="10">
    <source>
        <dbReference type="PROSITE" id="PS51007"/>
    </source>
</evidence>
<name>A0A1I2CBP8_9BACT</name>
<dbReference type="STRING" id="54.SAMN02745121_05034"/>
<dbReference type="GO" id="GO:0042597">
    <property type="term" value="C:periplasmic space"/>
    <property type="evidence" value="ECO:0007669"/>
    <property type="project" value="UniProtKB-SubCell"/>
</dbReference>
<evidence type="ECO:0000256" key="6">
    <source>
        <dbReference type="ARBA" id="ARBA00023002"/>
    </source>
</evidence>
<organism evidence="11 12">
    <name type="scientific">Nannocystis exedens</name>
    <dbReference type="NCBI Taxonomy" id="54"/>
    <lineage>
        <taxon>Bacteria</taxon>
        <taxon>Pseudomonadati</taxon>
        <taxon>Myxococcota</taxon>
        <taxon>Polyangia</taxon>
        <taxon>Nannocystales</taxon>
        <taxon>Nannocystaceae</taxon>
        <taxon>Nannocystis</taxon>
    </lineage>
</organism>
<dbReference type="InterPro" id="IPR051395">
    <property type="entry name" value="Cytochrome_c_Peroxidase/MauG"/>
</dbReference>
<protein>
    <submittedName>
        <fullName evidence="11">Methanobactin biosynthesis cassette protein MbnH</fullName>
    </submittedName>
</protein>
<keyword evidence="12" id="KW-1185">Reference proteome</keyword>
<proteinExistence type="predicted"/>
<evidence type="ECO:0000256" key="7">
    <source>
        <dbReference type="ARBA" id="ARBA00023004"/>
    </source>
</evidence>
<reference evidence="12" key="1">
    <citation type="submission" date="2016-10" db="EMBL/GenBank/DDBJ databases">
        <authorList>
            <person name="Varghese N."/>
            <person name="Submissions S."/>
        </authorList>
    </citation>
    <scope>NUCLEOTIDE SEQUENCE [LARGE SCALE GENOMIC DNA]</scope>
    <source>
        <strain evidence="12">ATCC 25963</strain>
    </source>
</reference>
<feature type="binding site" description="covalent" evidence="8">
    <location>
        <position position="227"/>
    </location>
    <ligand>
        <name>heme c</name>
        <dbReference type="ChEBI" id="CHEBI:61717"/>
        <label>2</label>
    </ligand>
</feature>
<dbReference type="InterPro" id="IPR004852">
    <property type="entry name" value="Di-haem_cyt_c_peroxidsae"/>
</dbReference>
<keyword evidence="2 8" id="KW-0349">Heme</keyword>
<feature type="domain" description="Cytochrome c" evidence="10">
    <location>
        <begin position="208"/>
        <end position="360"/>
    </location>
</feature>
<dbReference type="InterPro" id="IPR023929">
    <property type="entry name" value="MbnH-like"/>
</dbReference>
<dbReference type="GO" id="GO:0020037">
    <property type="term" value="F:heme binding"/>
    <property type="evidence" value="ECO:0007669"/>
    <property type="project" value="InterPro"/>
</dbReference>
<dbReference type="PROSITE" id="PS51007">
    <property type="entry name" value="CYTC"/>
    <property type="match status" value="2"/>
</dbReference>
<dbReference type="AlphaFoldDB" id="A0A1I2CBP8"/>
<evidence type="ECO:0000256" key="1">
    <source>
        <dbReference type="ARBA" id="ARBA00004418"/>
    </source>
</evidence>
<feature type="domain" description="Cytochrome c" evidence="10">
    <location>
        <begin position="48"/>
        <end position="180"/>
    </location>
</feature>
<evidence type="ECO:0000256" key="5">
    <source>
        <dbReference type="ARBA" id="ARBA00022764"/>
    </source>
</evidence>
<dbReference type="PROSITE" id="PS51257">
    <property type="entry name" value="PROKAR_LIPOPROTEIN"/>
    <property type="match status" value="1"/>
</dbReference>
<accession>A0A1I2CBP8</accession>
<keyword evidence="7 9" id="KW-0408">Iron</keyword>
<dbReference type="GO" id="GO:0046872">
    <property type="term" value="F:metal ion binding"/>
    <property type="evidence" value="ECO:0007669"/>
    <property type="project" value="UniProtKB-KW"/>
</dbReference>
<feature type="binding site" description="axial binding residue" evidence="9">
    <location>
        <position position="228"/>
    </location>
    <ligand>
        <name>heme c</name>
        <dbReference type="ChEBI" id="CHEBI:61717"/>
        <label>2</label>
    </ligand>
    <ligandPart>
        <name>Fe</name>
        <dbReference type="ChEBI" id="CHEBI:18248"/>
    </ligandPart>
</feature>
<comment type="PTM">
    <text evidence="8">Binds 2 heme groups per subunit.</text>
</comment>
<evidence type="ECO:0000313" key="11">
    <source>
        <dbReference type="EMBL" id="SFE65648.1"/>
    </source>
</evidence>